<dbReference type="AlphaFoldDB" id="A0A512NRK9"/>
<sequence>MNRRRVLRVSMTIALALTVFGTLAGSRAAAAEIKVLSAVALHPAIDALIPDFENSSGHKVSPTARRAASRNVFNGVRQSIL</sequence>
<reference evidence="2 3" key="1">
    <citation type="submission" date="2019-07" db="EMBL/GenBank/DDBJ databases">
        <title>Whole genome shotgun sequence of Reyranella soli NBRC 108950.</title>
        <authorList>
            <person name="Hosoyama A."/>
            <person name="Uohara A."/>
            <person name="Ohji S."/>
            <person name="Ichikawa N."/>
        </authorList>
    </citation>
    <scope>NUCLEOTIDE SEQUENCE [LARGE SCALE GENOMIC DNA]</scope>
    <source>
        <strain evidence="2 3">NBRC 108950</strain>
    </source>
</reference>
<evidence type="ECO:0000313" key="3">
    <source>
        <dbReference type="Proteomes" id="UP000321058"/>
    </source>
</evidence>
<dbReference type="Proteomes" id="UP000321058">
    <property type="component" value="Unassembled WGS sequence"/>
</dbReference>
<proteinExistence type="predicted"/>
<accession>A0A512NRK9</accession>
<feature type="signal peptide" evidence="1">
    <location>
        <begin position="1"/>
        <end position="24"/>
    </location>
</feature>
<name>A0A512NRK9_9HYPH</name>
<feature type="chain" id="PRO_5022086985" description="ABC transporter substrate-binding protein" evidence="1">
    <location>
        <begin position="25"/>
        <end position="81"/>
    </location>
</feature>
<comment type="caution">
    <text evidence="2">The sequence shown here is derived from an EMBL/GenBank/DDBJ whole genome shotgun (WGS) entry which is preliminary data.</text>
</comment>
<dbReference type="EMBL" id="BKAJ01000234">
    <property type="protein sequence ID" value="GEP61574.1"/>
    <property type="molecule type" value="Genomic_DNA"/>
</dbReference>
<keyword evidence="1" id="KW-0732">Signal</keyword>
<protein>
    <recommendedName>
        <fullName evidence="4">ABC transporter substrate-binding protein</fullName>
    </recommendedName>
</protein>
<evidence type="ECO:0008006" key="4">
    <source>
        <dbReference type="Google" id="ProtNLM"/>
    </source>
</evidence>
<keyword evidence="3" id="KW-1185">Reference proteome</keyword>
<organism evidence="2 3">
    <name type="scientific">Reyranella soli</name>
    <dbReference type="NCBI Taxonomy" id="1230389"/>
    <lineage>
        <taxon>Bacteria</taxon>
        <taxon>Pseudomonadati</taxon>
        <taxon>Pseudomonadota</taxon>
        <taxon>Alphaproteobacteria</taxon>
        <taxon>Hyphomicrobiales</taxon>
        <taxon>Reyranellaceae</taxon>
        <taxon>Reyranella</taxon>
    </lineage>
</organism>
<gene>
    <name evidence="2" type="ORF">RSO01_87400</name>
</gene>
<evidence type="ECO:0000313" key="2">
    <source>
        <dbReference type="EMBL" id="GEP61574.1"/>
    </source>
</evidence>
<evidence type="ECO:0000256" key="1">
    <source>
        <dbReference type="SAM" id="SignalP"/>
    </source>
</evidence>